<sequence>MELRVVLAATQREYVAKLAEFLREEEPGWEVSAYTNASALRMELERKPDLLIGTRELVIGFRNAGGAAGKTIVLTEERDVRGEGFEGGAVSGEWETMALYQPLPSLLSGIRSETASQPSSARSGGAQVVTVFSSSGGTGKTTVALNIVRHAGEMGLRVFYLNLEALNATSLLFGRGEPDSFSRLMYALQSEAQGWEEAFRRLKRHQPQLRADYVDAPEHPGERLALQAETIGLLIDGVRRSGMYDAIVIDPDSGAGDWHRELLRASDLAIWLVVDDAQAILKADKLYRYWQGAAGSDFGPCAFVLNKATGTVAGPGMQNRWPLPCGLTEVALPYIPHWKAIDQPARVLADAAFAGAVERMCENLGIVRHSGKGANEKTRREVVHGGVQRARARGTG</sequence>
<name>A0ABW0LX52_9BACL</name>
<dbReference type="RefSeq" id="WP_209751778.1">
    <property type="nucleotide sequence ID" value="NZ_JBHSMH010000058.1"/>
</dbReference>
<dbReference type="Gene3D" id="3.40.50.10850">
    <property type="entry name" value="Ntrc-like two-domain protein"/>
    <property type="match status" value="1"/>
</dbReference>
<dbReference type="Gene3D" id="3.40.50.300">
    <property type="entry name" value="P-loop containing nucleotide triphosphate hydrolases"/>
    <property type="match status" value="1"/>
</dbReference>
<organism evidence="1 2">
    <name type="scientific">Cohnella suwonensis</name>
    <dbReference type="NCBI Taxonomy" id="696072"/>
    <lineage>
        <taxon>Bacteria</taxon>
        <taxon>Bacillati</taxon>
        <taxon>Bacillota</taxon>
        <taxon>Bacilli</taxon>
        <taxon>Bacillales</taxon>
        <taxon>Paenibacillaceae</taxon>
        <taxon>Cohnella</taxon>
    </lineage>
</organism>
<evidence type="ECO:0000313" key="1">
    <source>
        <dbReference type="EMBL" id="MFC5470349.1"/>
    </source>
</evidence>
<dbReference type="Proteomes" id="UP001596105">
    <property type="component" value="Unassembled WGS sequence"/>
</dbReference>
<dbReference type="SUPFAM" id="SSF52540">
    <property type="entry name" value="P-loop containing nucleoside triphosphate hydrolases"/>
    <property type="match status" value="1"/>
</dbReference>
<evidence type="ECO:0000313" key="2">
    <source>
        <dbReference type="Proteomes" id="UP001596105"/>
    </source>
</evidence>
<accession>A0ABW0LX52</accession>
<reference evidence="2" key="1">
    <citation type="journal article" date="2019" name="Int. J. Syst. Evol. Microbiol.">
        <title>The Global Catalogue of Microorganisms (GCM) 10K type strain sequencing project: providing services to taxonomists for standard genome sequencing and annotation.</title>
        <authorList>
            <consortium name="The Broad Institute Genomics Platform"/>
            <consortium name="The Broad Institute Genome Sequencing Center for Infectious Disease"/>
            <person name="Wu L."/>
            <person name="Ma J."/>
        </authorList>
    </citation>
    <scope>NUCLEOTIDE SEQUENCE [LARGE SCALE GENOMIC DNA]</scope>
    <source>
        <strain evidence="2">CCUG 57113</strain>
    </source>
</reference>
<comment type="caution">
    <text evidence="1">The sequence shown here is derived from an EMBL/GenBank/DDBJ whole genome shotgun (WGS) entry which is preliminary data.</text>
</comment>
<dbReference type="EMBL" id="JBHSMH010000058">
    <property type="protein sequence ID" value="MFC5470349.1"/>
    <property type="molecule type" value="Genomic_DNA"/>
</dbReference>
<dbReference type="InterPro" id="IPR027417">
    <property type="entry name" value="P-loop_NTPase"/>
</dbReference>
<evidence type="ECO:0008006" key="3">
    <source>
        <dbReference type="Google" id="ProtNLM"/>
    </source>
</evidence>
<protein>
    <recommendedName>
        <fullName evidence="3">AAA domain-containing protein</fullName>
    </recommendedName>
</protein>
<proteinExistence type="predicted"/>
<keyword evidence="2" id="KW-1185">Reference proteome</keyword>
<gene>
    <name evidence="1" type="ORF">ACFPPD_16705</name>
</gene>